<keyword evidence="2" id="KW-1185">Reference proteome</keyword>
<accession>A0A4Y7RDZ3</accession>
<dbReference type="InterPro" id="IPR038695">
    <property type="entry name" value="Saro_0823-like_sf"/>
</dbReference>
<dbReference type="PANTHER" id="PTHR37953">
    <property type="entry name" value="UPF0127 PROTEIN MJ1496"/>
    <property type="match status" value="1"/>
</dbReference>
<name>A0A4Y7RDZ3_9FIRM</name>
<dbReference type="PANTHER" id="PTHR37953:SF1">
    <property type="entry name" value="UPF0127 PROTEIN MJ1496"/>
    <property type="match status" value="1"/>
</dbReference>
<organism evidence="1 2">
    <name type="scientific">Pelotomaculum schinkii</name>
    <dbReference type="NCBI Taxonomy" id="78350"/>
    <lineage>
        <taxon>Bacteria</taxon>
        <taxon>Bacillati</taxon>
        <taxon>Bacillota</taxon>
        <taxon>Clostridia</taxon>
        <taxon>Eubacteriales</taxon>
        <taxon>Desulfotomaculaceae</taxon>
        <taxon>Pelotomaculum</taxon>
    </lineage>
</organism>
<dbReference type="AlphaFoldDB" id="A0A4Y7RDZ3"/>
<comment type="caution">
    <text evidence="1">The sequence shown here is derived from an EMBL/GenBank/DDBJ whole genome shotgun (WGS) entry which is preliminary data.</text>
</comment>
<dbReference type="EMBL" id="QFGA01000001">
    <property type="protein sequence ID" value="TEB06991.1"/>
    <property type="molecule type" value="Genomic_DNA"/>
</dbReference>
<evidence type="ECO:0008006" key="3">
    <source>
        <dbReference type="Google" id="ProtNLM"/>
    </source>
</evidence>
<evidence type="ECO:0000313" key="1">
    <source>
        <dbReference type="EMBL" id="TEB06991.1"/>
    </source>
</evidence>
<dbReference type="Gene3D" id="2.60.120.1140">
    <property type="entry name" value="Protein of unknown function DUF192"/>
    <property type="match status" value="1"/>
</dbReference>
<sequence>MKLINITNGAVLANMVQIADDFKTRLKGLIGRGGLKSDEALIIRPCKSVHTCFMRFPIDVIFLNEDLYILRIIENIQPYRFSPIVAGSRMVIEMPAGRLAATLTGVGHRIKLL</sequence>
<evidence type="ECO:0000313" key="2">
    <source>
        <dbReference type="Proteomes" id="UP000298324"/>
    </source>
</evidence>
<dbReference type="Proteomes" id="UP000298324">
    <property type="component" value="Unassembled WGS sequence"/>
</dbReference>
<reference evidence="1 2" key="1">
    <citation type="journal article" date="2018" name="Environ. Microbiol.">
        <title>Novel energy conservation strategies and behaviour of Pelotomaculum schinkii driving syntrophic propionate catabolism.</title>
        <authorList>
            <person name="Hidalgo-Ahumada C.A.P."/>
            <person name="Nobu M.K."/>
            <person name="Narihiro T."/>
            <person name="Tamaki H."/>
            <person name="Liu W.T."/>
            <person name="Kamagata Y."/>
            <person name="Stams A.J.M."/>
            <person name="Imachi H."/>
            <person name="Sousa D.Z."/>
        </authorList>
    </citation>
    <scope>NUCLEOTIDE SEQUENCE [LARGE SCALE GENOMIC DNA]</scope>
    <source>
        <strain evidence="1 2">HH</strain>
    </source>
</reference>
<dbReference type="InterPro" id="IPR003795">
    <property type="entry name" value="DUF192"/>
</dbReference>
<dbReference type="Pfam" id="PF02643">
    <property type="entry name" value="DUF192"/>
    <property type="match status" value="1"/>
</dbReference>
<protein>
    <recommendedName>
        <fullName evidence="3">ACR</fullName>
    </recommendedName>
</protein>
<dbReference type="RefSeq" id="WP_190239032.1">
    <property type="nucleotide sequence ID" value="NZ_QFGA01000001.1"/>
</dbReference>
<gene>
    <name evidence="1" type="ORF">Psch_00529</name>
</gene>
<proteinExistence type="predicted"/>